<proteinExistence type="predicted"/>
<feature type="compositionally biased region" description="Gly residues" evidence="1">
    <location>
        <begin position="788"/>
        <end position="805"/>
    </location>
</feature>
<evidence type="ECO:0008006" key="4">
    <source>
        <dbReference type="Google" id="ProtNLM"/>
    </source>
</evidence>
<feature type="region of interest" description="Disordered" evidence="1">
    <location>
        <begin position="338"/>
        <end position="367"/>
    </location>
</feature>
<feature type="compositionally biased region" description="Basic residues" evidence="1">
    <location>
        <begin position="1031"/>
        <end position="1043"/>
    </location>
</feature>
<feature type="compositionally biased region" description="Basic and acidic residues" evidence="1">
    <location>
        <begin position="418"/>
        <end position="429"/>
    </location>
</feature>
<feature type="compositionally biased region" description="Polar residues" evidence="1">
    <location>
        <begin position="966"/>
        <end position="975"/>
    </location>
</feature>
<organism evidence="2 3">
    <name type="scientific">Nocardiopsis sediminis</name>
    <dbReference type="NCBI Taxonomy" id="1778267"/>
    <lineage>
        <taxon>Bacteria</taxon>
        <taxon>Bacillati</taxon>
        <taxon>Actinomycetota</taxon>
        <taxon>Actinomycetes</taxon>
        <taxon>Streptosporangiales</taxon>
        <taxon>Nocardiopsidaceae</taxon>
        <taxon>Nocardiopsis</taxon>
    </lineage>
</organism>
<feature type="compositionally biased region" description="Gly residues" evidence="1">
    <location>
        <begin position="521"/>
        <end position="536"/>
    </location>
</feature>
<feature type="compositionally biased region" description="Gly residues" evidence="1">
    <location>
        <begin position="915"/>
        <end position="944"/>
    </location>
</feature>
<accession>A0ABV8FL76</accession>
<feature type="compositionally biased region" description="Gly residues" evidence="1">
    <location>
        <begin position="659"/>
        <end position="671"/>
    </location>
</feature>
<feature type="compositionally biased region" description="Gly residues" evidence="1">
    <location>
        <begin position="475"/>
        <end position="489"/>
    </location>
</feature>
<feature type="compositionally biased region" description="Acidic residues" evidence="1">
    <location>
        <begin position="17"/>
        <end position="27"/>
    </location>
</feature>
<feature type="compositionally biased region" description="Gly residues" evidence="1">
    <location>
        <begin position="432"/>
        <end position="441"/>
    </location>
</feature>
<feature type="compositionally biased region" description="Gly residues" evidence="1">
    <location>
        <begin position="572"/>
        <end position="584"/>
    </location>
</feature>
<feature type="compositionally biased region" description="Basic and acidic residues" evidence="1">
    <location>
        <begin position="689"/>
        <end position="701"/>
    </location>
</feature>
<feature type="compositionally biased region" description="Gly residues" evidence="1">
    <location>
        <begin position="391"/>
        <end position="402"/>
    </location>
</feature>
<feature type="compositionally biased region" description="Gly residues" evidence="1">
    <location>
        <begin position="741"/>
        <end position="758"/>
    </location>
</feature>
<feature type="compositionally biased region" description="Gly residues" evidence="1">
    <location>
        <begin position="835"/>
        <end position="851"/>
    </location>
</feature>
<evidence type="ECO:0000313" key="3">
    <source>
        <dbReference type="Proteomes" id="UP001595847"/>
    </source>
</evidence>
<feature type="region of interest" description="Disordered" evidence="1">
    <location>
        <begin position="386"/>
        <end position="1055"/>
    </location>
</feature>
<dbReference type="EMBL" id="JBHSBH010000005">
    <property type="protein sequence ID" value="MFC3995818.1"/>
    <property type="molecule type" value="Genomic_DNA"/>
</dbReference>
<comment type="caution">
    <text evidence="2">The sequence shown here is derived from an EMBL/GenBank/DDBJ whole genome shotgun (WGS) entry which is preliminary data.</text>
</comment>
<name>A0ABV8FL76_9ACTN</name>
<evidence type="ECO:0000256" key="1">
    <source>
        <dbReference type="SAM" id="MobiDB-lite"/>
    </source>
</evidence>
<feature type="compositionally biased region" description="Gly residues" evidence="1">
    <location>
        <begin position="953"/>
        <end position="965"/>
    </location>
</feature>
<feature type="region of interest" description="Disordered" evidence="1">
    <location>
        <begin position="1"/>
        <end position="29"/>
    </location>
</feature>
<protein>
    <recommendedName>
        <fullName evidence="4">WXG100 family type VII secretion target</fullName>
    </recommendedName>
</protein>
<keyword evidence="3" id="KW-1185">Reference proteome</keyword>
<evidence type="ECO:0000313" key="2">
    <source>
        <dbReference type="EMBL" id="MFC3995818.1"/>
    </source>
</evidence>
<feature type="compositionally biased region" description="Gly residues" evidence="1">
    <location>
        <begin position="343"/>
        <end position="362"/>
    </location>
</feature>
<dbReference type="RefSeq" id="WP_378531323.1">
    <property type="nucleotide sequence ID" value="NZ_JBHSBH010000005.1"/>
</dbReference>
<gene>
    <name evidence="2" type="ORF">ACFOVU_07825</name>
</gene>
<sequence length="1055" mass="110987">MPDGKEEDIPLGQNEGLGEEAPPDPDATELVPTDLEYIINTYTDTAMDAAYPPMMSPDDVKKADWFLSFKSDQKSPAGLTHYLMSSYTQVNYPTPRASSLGATPTSEEKIYYSGIAYNNNFMHETDGRTFFHHLWLAINGPWLGENSTTFTPKTMVDLAGDLDDLVTMVNGATEKLNTWRTTADENLKGATADVFVQHLGNLQLRFNALGEQAGGYPEALRDTRNAVVTGAGETIRRAYDKWLESGLWDPLKVIDKWFEDNKSIATLGKGDDTSQIGDIGKANDPNTWKEIQERIKTSWRNNLNTFITDAAEAMKTLGTAYSTNQSDLAEIKPPKALTLDWSGVGGGGGPGGPGPGGGGGENEGPANEEEYNDALEEWYRKQIEYLENNPPGGGGEGEGNGENGPSDAEEEYNNALEEYYRNATDELKNGPEGSGGDLNGDGDGENQGPASEEEYNNALDEYYRNATDELNNGPDGSGGGLGDGDGSGENQGPASENRYNEALDDYYNQAANDLESEGNTGPIGGGGQVGGGGGGNNTPNRRPSEERYNQQLDDYYDQATSDLDREMNAGPDGSGGGLGDGDGTGQPSAEEYEQRLQEYYDEQTGDLDRLMSESPDPDGDGRTGDGEALTPAQQEYQQALDDYYQSQNEDLQQLVSGPEGSGGGLGDGDGSGQSSPEEYQQRIQEYADEERGNLDRLREDVNGITDENGNPAPELEEQRQQLSDYYDQRSQELDDLVENGPGSGGGNLGDGNGSGGDGSSADEYQDRLNEYYDQQTAELEEQMQSGPDGSGGGLGDDGPATGGDGSSADDYQDRLNEYYDQQAAELEEQMNAGPDAGGGGLGDSLGRGNGDGENETAPPPSYSIGNGWENPGSSSGDLVAPNASAERPDANGVTGGGGDLRSNPPAEEADPFSGAVGGNGQGQGGGNFSGVGGGAGAGMGGAGGMPPMMPPMGGMGGMGGGGGQGDQTRTRSTWLSEDERVWGTSAGDRLSVLGRHGPGDTTKGSPNEYVPGANGAGARTSTGGPGEGRPGKRKPGIGNRRGRLQGSGDQREDQR</sequence>
<dbReference type="Proteomes" id="UP001595847">
    <property type="component" value="Unassembled WGS sequence"/>
</dbReference>
<reference evidence="3" key="1">
    <citation type="journal article" date="2019" name="Int. J. Syst. Evol. Microbiol.">
        <title>The Global Catalogue of Microorganisms (GCM) 10K type strain sequencing project: providing services to taxonomists for standard genome sequencing and annotation.</title>
        <authorList>
            <consortium name="The Broad Institute Genomics Platform"/>
            <consortium name="The Broad Institute Genome Sequencing Center for Infectious Disease"/>
            <person name="Wu L."/>
            <person name="Ma J."/>
        </authorList>
    </citation>
    <scope>NUCLEOTIDE SEQUENCE [LARGE SCALE GENOMIC DNA]</scope>
    <source>
        <strain evidence="3">TBRC 1826</strain>
    </source>
</reference>